<organism evidence="1 2">
    <name type="scientific">Rhynchosporium graminicola</name>
    <dbReference type="NCBI Taxonomy" id="2792576"/>
    <lineage>
        <taxon>Eukaryota</taxon>
        <taxon>Fungi</taxon>
        <taxon>Dikarya</taxon>
        <taxon>Ascomycota</taxon>
        <taxon>Pezizomycotina</taxon>
        <taxon>Leotiomycetes</taxon>
        <taxon>Helotiales</taxon>
        <taxon>Ploettnerulaceae</taxon>
        <taxon>Rhynchosporium</taxon>
    </lineage>
</organism>
<keyword evidence="2" id="KW-1185">Reference proteome</keyword>
<dbReference type="EMBL" id="FJUW01000010">
    <property type="protein sequence ID" value="CZS95521.1"/>
    <property type="molecule type" value="Genomic_DNA"/>
</dbReference>
<name>A0A1E1KBZ2_9HELO</name>
<gene>
    <name evidence="1" type="ORF">RCO7_14378</name>
</gene>
<proteinExistence type="predicted"/>
<dbReference type="InParanoid" id="A0A1E1KBZ2"/>
<evidence type="ECO:0000313" key="1">
    <source>
        <dbReference type="EMBL" id="CZS95521.1"/>
    </source>
</evidence>
<accession>A0A1E1KBZ2</accession>
<dbReference type="AlphaFoldDB" id="A0A1E1KBZ2"/>
<protein>
    <submittedName>
        <fullName evidence="1">Uncharacterized protein</fullName>
    </submittedName>
</protein>
<sequence>MATGVASHSNGLGQPAMVDRGIPFVVRNHCYNVPDVLIRRLLFQLKGIHHLPTSLRGLISRSSFAYTPDAYKSRKS</sequence>
<evidence type="ECO:0000313" key="2">
    <source>
        <dbReference type="Proteomes" id="UP000178129"/>
    </source>
</evidence>
<dbReference type="Proteomes" id="UP000178129">
    <property type="component" value="Unassembled WGS sequence"/>
</dbReference>
<comment type="caution">
    <text evidence="1">The sequence shown here is derived from an EMBL/GenBank/DDBJ whole genome shotgun (WGS) entry which is preliminary data.</text>
</comment>
<reference evidence="2" key="1">
    <citation type="submission" date="2016-03" db="EMBL/GenBank/DDBJ databases">
        <authorList>
            <person name="Ploux O."/>
        </authorList>
    </citation>
    <scope>NUCLEOTIDE SEQUENCE [LARGE SCALE GENOMIC DNA]</scope>
    <source>
        <strain evidence="2">UK7</strain>
    </source>
</reference>